<dbReference type="InterPro" id="IPR035490">
    <property type="entry name" value="GlmS/FrlB_SIS"/>
</dbReference>
<dbReference type="OrthoDB" id="15235at2759"/>
<dbReference type="CDD" id="cd05009">
    <property type="entry name" value="SIS_GlmS_GlmD_2"/>
    <property type="match status" value="1"/>
</dbReference>
<dbReference type="InterPro" id="IPR046348">
    <property type="entry name" value="SIS_dom_sf"/>
</dbReference>
<dbReference type="Pfam" id="PF01380">
    <property type="entry name" value="SIS"/>
    <property type="match status" value="2"/>
</dbReference>
<dbReference type="GO" id="GO:0097367">
    <property type="term" value="F:carbohydrate derivative binding"/>
    <property type="evidence" value="ECO:0007669"/>
    <property type="project" value="InterPro"/>
</dbReference>
<dbReference type="EC" id="2.6.1.16" evidence="2"/>
<evidence type="ECO:0000256" key="3">
    <source>
        <dbReference type="ARBA" id="ARBA00022576"/>
    </source>
</evidence>
<dbReference type="AlphaFoldDB" id="A0A1J4K2B6"/>
<reference evidence="9" key="1">
    <citation type="submission" date="2016-10" db="EMBL/GenBank/DDBJ databases">
        <authorList>
            <person name="Benchimol M."/>
            <person name="Almeida L.G."/>
            <person name="Vasconcelos A.T."/>
            <person name="Perreira-Neves A."/>
            <person name="Rosa I.A."/>
            <person name="Tasca T."/>
            <person name="Bogo M.R."/>
            <person name="de Souza W."/>
        </authorList>
    </citation>
    <scope>NUCLEOTIDE SEQUENCE [LARGE SCALE GENOMIC DNA]</scope>
    <source>
        <strain evidence="9">K</strain>
    </source>
</reference>
<dbReference type="Gene3D" id="3.40.50.10490">
    <property type="entry name" value="Glucose-6-phosphate isomerase like protein, domain 1"/>
    <property type="match status" value="2"/>
</dbReference>
<feature type="domain" description="Glutamine amidotransferase type-2" evidence="7">
    <location>
        <begin position="2"/>
        <end position="319"/>
    </location>
</feature>
<comment type="caution">
    <text evidence="9">The sequence shown here is derived from an EMBL/GenBank/DDBJ whole genome shotgun (WGS) entry which is preliminary data.</text>
</comment>
<dbReference type="EMBL" id="MLAK01000776">
    <property type="protein sequence ID" value="OHT04928.1"/>
    <property type="molecule type" value="Genomic_DNA"/>
</dbReference>
<dbReference type="PROSITE" id="PS51464">
    <property type="entry name" value="SIS"/>
    <property type="match status" value="2"/>
</dbReference>
<dbReference type="Proteomes" id="UP000179807">
    <property type="component" value="Unassembled WGS sequence"/>
</dbReference>
<evidence type="ECO:0000259" key="8">
    <source>
        <dbReference type="PROSITE" id="PS51464"/>
    </source>
</evidence>
<keyword evidence="3 9" id="KW-0032">Aminotransferase</keyword>
<dbReference type="SUPFAM" id="SSF56235">
    <property type="entry name" value="N-terminal nucleophile aminohydrolases (Ntn hydrolases)"/>
    <property type="match status" value="1"/>
</dbReference>
<dbReference type="GeneID" id="94840288"/>
<keyword evidence="4" id="KW-0808">Transferase</keyword>
<organism evidence="9 10">
    <name type="scientific">Tritrichomonas foetus</name>
    <dbReference type="NCBI Taxonomy" id="1144522"/>
    <lineage>
        <taxon>Eukaryota</taxon>
        <taxon>Metamonada</taxon>
        <taxon>Parabasalia</taxon>
        <taxon>Tritrichomonadida</taxon>
        <taxon>Tritrichomonadidae</taxon>
        <taxon>Tritrichomonas</taxon>
    </lineage>
</organism>
<dbReference type="GO" id="GO:0006047">
    <property type="term" value="P:UDP-N-acetylglucosamine metabolic process"/>
    <property type="evidence" value="ECO:0007669"/>
    <property type="project" value="TreeGrafter"/>
</dbReference>
<dbReference type="VEuPathDB" id="TrichDB:TRFO_27489"/>
<dbReference type="Pfam" id="PF13522">
    <property type="entry name" value="GATase_6"/>
    <property type="match status" value="1"/>
</dbReference>
<evidence type="ECO:0000313" key="9">
    <source>
        <dbReference type="EMBL" id="OHT04928.1"/>
    </source>
</evidence>
<dbReference type="PANTHER" id="PTHR10937">
    <property type="entry name" value="GLUCOSAMINE--FRUCTOSE-6-PHOSPHATE AMINOTRANSFERASE, ISOMERIZING"/>
    <property type="match status" value="1"/>
</dbReference>
<dbReference type="FunFam" id="3.40.50.10490:FF:000001">
    <property type="entry name" value="Glutamine--fructose-6-phosphate aminotransferase [isomerizing]"/>
    <property type="match status" value="1"/>
</dbReference>
<dbReference type="PANTHER" id="PTHR10937:SF0">
    <property type="entry name" value="GLUTAMINE--FRUCTOSE-6-PHOSPHATE TRANSAMINASE (ISOMERIZING)"/>
    <property type="match status" value="1"/>
</dbReference>
<keyword evidence="5" id="KW-0677">Repeat</keyword>
<keyword evidence="6" id="KW-0315">Glutamine amidotransferase</keyword>
<dbReference type="CDD" id="cd05008">
    <property type="entry name" value="SIS_GlmS_GlmD_1"/>
    <property type="match status" value="1"/>
</dbReference>
<dbReference type="InterPro" id="IPR029055">
    <property type="entry name" value="Ntn_hydrolases_N"/>
</dbReference>
<proteinExistence type="predicted"/>
<evidence type="ECO:0000256" key="4">
    <source>
        <dbReference type="ARBA" id="ARBA00022679"/>
    </source>
</evidence>
<protein>
    <recommendedName>
        <fullName evidence="2">glutamine--fructose-6-phosphate transaminase (isomerizing)</fullName>
        <ecNumber evidence="2">2.6.1.16</ecNumber>
    </recommendedName>
</protein>
<dbReference type="PROSITE" id="PS51278">
    <property type="entry name" value="GATASE_TYPE_2"/>
    <property type="match status" value="1"/>
</dbReference>
<feature type="domain" description="SIS" evidence="8">
    <location>
        <begin position="391"/>
        <end position="534"/>
    </location>
</feature>
<sequence length="713" mass="80138">MCGIFGYINFLLKRGQKDIIAIILDGLRNLVYRGHDSIGLSFDDDIEEVRKILICRAVGSYDEMNSLLHEYLSRECSPEYTNHIAIGHTRWATHGPPKVMNAHPQESSPNCEFVVVHNGSIDNYADVRLFLENQGFVRPPRVRKFSSISHAHGKSNNNNGIIQCQMIEKARLPLGINSETDTEMLAKFSFYVYEQMKNASFPEVIANCARCLVGSAAMIVKSSLYPEESVAFRLSSPLVLGFKYNNPDFERMFHAQHIDLSLIDVSNFDGNFTAFDTTKGDLIPVPDEIFISSDAQSFSQYTPEVLYLHDYDVVHFTKNGIKIYNFNSHDSTNIRAIVHIERPEFFDFPSFDKSRLTFSEILQQPVVLQKLVNRYVNFETGKVTIPTLDKYIPKIKKSRRLLLIGSGSSYNAVLASRTMLEDLLPQVIQFEFSCEYNERDCRVTDKDVCIFVSQSGETADTLLALHHCHEKGGLCIGITNTRGSSIIRESDCSIFTDVGVERGVASTKTFTANLVAIILFALAINEEESDERKKILNGLKNLEETLQQAFVLTEQLEHIAANLCDQHNIMVCGRGGNFAIARETTMKLKTLALCEAESFHEGELKHGPIALVEEGMKLIFLATVPTDVHIEQYRSTLGQIAARGGFPIILSDTIHAELLDYFADEMIILPHVIDCLQPVINVIPMQLLAYFVAQKKGLNPDRPRNLAKCATIQ</sequence>
<dbReference type="InterPro" id="IPR035466">
    <property type="entry name" value="GlmS/AgaS_SIS"/>
</dbReference>
<dbReference type="InterPro" id="IPR017932">
    <property type="entry name" value="GATase_2_dom"/>
</dbReference>
<dbReference type="SUPFAM" id="SSF53697">
    <property type="entry name" value="SIS domain"/>
    <property type="match status" value="1"/>
</dbReference>
<dbReference type="GO" id="GO:0004360">
    <property type="term" value="F:glutamine-fructose-6-phosphate transaminase (isomerizing) activity"/>
    <property type="evidence" value="ECO:0007669"/>
    <property type="project" value="UniProtKB-EC"/>
</dbReference>
<evidence type="ECO:0000259" key="7">
    <source>
        <dbReference type="PROSITE" id="PS51278"/>
    </source>
</evidence>
<keyword evidence="10" id="KW-1185">Reference proteome</keyword>
<evidence type="ECO:0000256" key="6">
    <source>
        <dbReference type="ARBA" id="ARBA00022962"/>
    </source>
</evidence>
<name>A0A1J4K2B6_9EUKA</name>
<accession>A0A1J4K2B6</accession>
<dbReference type="RefSeq" id="XP_068358064.1">
    <property type="nucleotide sequence ID" value="XM_068505584.1"/>
</dbReference>
<evidence type="ECO:0000256" key="2">
    <source>
        <dbReference type="ARBA" id="ARBA00012916"/>
    </source>
</evidence>
<evidence type="ECO:0000313" key="10">
    <source>
        <dbReference type="Proteomes" id="UP000179807"/>
    </source>
</evidence>
<dbReference type="InterPro" id="IPR001347">
    <property type="entry name" value="SIS_dom"/>
</dbReference>
<dbReference type="GO" id="GO:0006487">
    <property type="term" value="P:protein N-linked glycosylation"/>
    <property type="evidence" value="ECO:0007669"/>
    <property type="project" value="TreeGrafter"/>
</dbReference>
<evidence type="ECO:0000256" key="1">
    <source>
        <dbReference type="ARBA" id="ARBA00001031"/>
    </source>
</evidence>
<comment type="catalytic activity">
    <reaction evidence="1">
        <text>D-fructose 6-phosphate + L-glutamine = D-glucosamine 6-phosphate + L-glutamate</text>
        <dbReference type="Rhea" id="RHEA:13237"/>
        <dbReference type="ChEBI" id="CHEBI:29985"/>
        <dbReference type="ChEBI" id="CHEBI:58359"/>
        <dbReference type="ChEBI" id="CHEBI:58725"/>
        <dbReference type="ChEBI" id="CHEBI:61527"/>
        <dbReference type="EC" id="2.6.1.16"/>
    </reaction>
</comment>
<evidence type="ECO:0000256" key="5">
    <source>
        <dbReference type="ARBA" id="ARBA00022737"/>
    </source>
</evidence>
<feature type="domain" description="SIS" evidence="8">
    <location>
        <begin position="559"/>
        <end position="703"/>
    </location>
</feature>
<dbReference type="GO" id="GO:0006002">
    <property type="term" value="P:fructose 6-phosphate metabolic process"/>
    <property type="evidence" value="ECO:0007669"/>
    <property type="project" value="TreeGrafter"/>
</dbReference>
<gene>
    <name evidence="9" type="primary">GFPT2</name>
    <name evidence="9" type="ORF">TRFO_27489</name>
</gene>
<dbReference type="Gene3D" id="3.60.20.10">
    <property type="entry name" value="Glutamine Phosphoribosylpyrophosphate, subunit 1, domain 1"/>
    <property type="match status" value="1"/>
</dbReference>